<dbReference type="OrthoDB" id="9873331at2"/>
<dbReference type="RefSeq" id="WP_040008258.1">
    <property type="nucleotide sequence ID" value="NZ_CP009574.1"/>
</dbReference>
<protein>
    <submittedName>
        <fullName evidence="1">Uncharacterized protein</fullName>
    </submittedName>
</protein>
<dbReference type="STRING" id="1547445.LO80_02525"/>
<dbReference type="AlphaFoldDB" id="A0A097EN27"/>
<dbReference type="KEGG" id="frf:LO80_02525"/>
<sequence length="279" mass="33092">MNCKDLLYIFNNLGCDYNIYDVYQLLVKKLSDYLPVYIDLYGSINNSRLYFISDIDNYENVEQLTSSNLHGADYVRIYSVRYDHFGYSMQINIIGLSINNKSYKVSSTKNKEMEDYQDGIKEIVSENNKAFTFYITSEDFIEHFGDILDLEPYIAKKDNQPKSTTNQDDNYKYSEALNPYNDIILAFQARYDYLTKRLNKKPILKSDIQDWLDNEKLYSQDLRVIEDDDTNIRESLKSNNNTLKWYQDNYTINKKTKTYHLSRDKSRVLKELIASHYEI</sequence>
<name>A0A097EN27_9GAMM</name>
<dbReference type="EMBL" id="CP009574">
    <property type="protein sequence ID" value="AIT08967.1"/>
    <property type="molecule type" value="Genomic_DNA"/>
</dbReference>
<keyword evidence="2" id="KW-1185">Reference proteome</keyword>
<accession>A0A097EN27</accession>
<dbReference type="Proteomes" id="UP000029672">
    <property type="component" value="Chromosome"/>
</dbReference>
<dbReference type="HOGENOM" id="CLU_996595_0_0_6"/>
<gene>
    <name evidence="1" type="ORF">LO80_02525</name>
</gene>
<organism evidence="1 2">
    <name type="scientific">Candidatus Francisella endociliophora</name>
    <dbReference type="NCBI Taxonomy" id="653937"/>
    <lineage>
        <taxon>Bacteria</taxon>
        <taxon>Pseudomonadati</taxon>
        <taxon>Pseudomonadota</taxon>
        <taxon>Gammaproteobacteria</taxon>
        <taxon>Thiotrichales</taxon>
        <taxon>Francisellaceae</taxon>
        <taxon>Francisella</taxon>
    </lineage>
</organism>
<evidence type="ECO:0000313" key="1">
    <source>
        <dbReference type="EMBL" id="AIT08967.1"/>
    </source>
</evidence>
<reference evidence="1 2" key="1">
    <citation type="submission" date="2014-10" db="EMBL/GenBank/DDBJ databases">
        <title>Whole genome sequence of Francisella endociliophora strain FSC1006, isolated from a laboratory culture of the marine ciliate Euplotes raikovi.</title>
        <authorList>
            <person name="Granberg M."/>
            <person name="Backman S."/>
            <person name="Lundmark E."/>
            <person name="Nilsson E."/>
            <person name="Karlsson E."/>
            <person name="Thelaus J."/>
            <person name="Ohrman C."/>
            <person name="Larkeryd A."/>
            <person name="Stenberg P."/>
        </authorList>
    </citation>
    <scope>NUCLEOTIDE SEQUENCE [LARGE SCALE GENOMIC DNA]</scope>
    <source>
        <strain evidence="1 2">FSC1006</strain>
    </source>
</reference>
<proteinExistence type="predicted"/>
<evidence type="ECO:0000313" key="2">
    <source>
        <dbReference type="Proteomes" id="UP000029672"/>
    </source>
</evidence>